<evidence type="ECO:0000256" key="1">
    <source>
        <dbReference type="SAM" id="MobiDB-lite"/>
    </source>
</evidence>
<organism evidence="2 3">
    <name type="scientific">Emergomyces africanus</name>
    <dbReference type="NCBI Taxonomy" id="1955775"/>
    <lineage>
        <taxon>Eukaryota</taxon>
        <taxon>Fungi</taxon>
        <taxon>Dikarya</taxon>
        <taxon>Ascomycota</taxon>
        <taxon>Pezizomycotina</taxon>
        <taxon>Eurotiomycetes</taxon>
        <taxon>Eurotiomycetidae</taxon>
        <taxon>Onygenales</taxon>
        <taxon>Ajellomycetaceae</taxon>
        <taxon>Emergomyces</taxon>
    </lineage>
</organism>
<reference evidence="2 3" key="1">
    <citation type="submission" date="2015-07" db="EMBL/GenBank/DDBJ databases">
        <title>Emmonsia species relationships and genome sequence.</title>
        <authorList>
            <person name="Cuomo C.A."/>
            <person name="Schwartz I.S."/>
            <person name="Kenyon C."/>
            <person name="de Hoog G.S."/>
            <person name="Govender N.P."/>
            <person name="Botha A."/>
            <person name="Moreno L."/>
            <person name="de Vries M."/>
            <person name="Munoz J.F."/>
            <person name="Stielow J.B."/>
        </authorList>
    </citation>
    <scope>NUCLEOTIDE SEQUENCE [LARGE SCALE GENOMIC DNA]</scope>
    <source>
        <strain evidence="2 3">CBS 136260</strain>
    </source>
</reference>
<evidence type="ECO:0000313" key="2">
    <source>
        <dbReference type="EMBL" id="OAX83331.1"/>
    </source>
</evidence>
<name>A0A1B7P2R4_9EURO</name>
<dbReference type="AlphaFoldDB" id="A0A1B7P2R4"/>
<evidence type="ECO:0000313" key="3">
    <source>
        <dbReference type="Proteomes" id="UP000091918"/>
    </source>
</evidence>
<dbReference type="EMBL" id="LGUA01000188">
    <property type="protein sequence ID" value="OAX83331.1"/>
    <property type="molecule type" value="Genomic_DNA"/>
</dbReference>
<dbReference type="OrthoDB" id="4186680at2759"/>
<comment type="caution">
    <text evidence="2">The sequence shown here is derived from an EMBL/GenBank/DDBJ whole genome shotgun (WGS) entry which is preliminary data.</text>
</comment>
<protein>
    <submittedName>
        <fullName evidence="2">Uncharacterized protein</fullName>
    </submittedName>
</protein>
<feature type="region of interest" description="Disordered" evidence="1">
    <location>
        <begin position="1"/>
        <end position="41"/>
    </location>
</feature>
<feature type="compositionally biased region" description="Polar residues" evidence="1">
    <location>
        <begin position="1"/>
        <end position="17"/>
    </location>
</feature>
<sequence>MESSLPGNTHNNTQISGTEEGVKTGDKADEIPNSTKNEKTRRRITFTLLSKPFGHREKYNGNGIPTAERRAAERLNLLLPKVASLTGAIPFQSTIATTDSSRYRHSYAHHASRDYSRCILDLSVCNDESESDDELDGNSMNELPIHPLRMHPVINDEQHSPLLPGTNDISREPETEIASVAGTIWIASTYDNTDGAEERSGSRTTRHHSQEDVADSSGSETSSVYSAAEWFPFRELSRISWRTAGPTLADESLPTTPKSPYRMGISRRYGWVEGQPF</sequence>
<accession>A0A1B7P2R4</accession>
<gene>
    <name evidence="2" type="ORF">ACJ72_02310</name>
</gene>
<feature type="compositionally biased region" description="Basic and acidic residues" evidence="1">
    <location>
        <begin position="20"/>
        <end position="30"/>
    </location>
</feature>
<dbReference type="Proteomes" id="UP000091918">
    <property type="component" value="Unassembled WGS sequence"/>
</dbReference>
<proteinExistence type="predicted"/>
<feature type="region of interest" description="Disordered" evidence="1">
    <location>
        <begin position="192"/>
        <end position="221"/>
    </location>
</feature>
<keyword evidence="3" id="KW-1185">Reference proteome</keyword>